<reference evidence="2 3" key="1">
    <citation type="journal article" date="2020" name="ISME J.">
        <title>Comparative genomics reveals insights into cyanobacterial evolution and habitat adaptation.</title>
        <authorList>
            <person name="Chen M.Y."/>
            <person name="Teng W.K."/>
            <person name="Zhao L."/>
            <person name="Hu C.X."/>
            <person name="Zhou Y.K."/>
            <person name="Han B.P."/>
            <person name="Song L.R."/>
            <person name="Shu W.S."/>
        </authorList>
    </citation>
    <scope>NUCLEOTIDE SEQUENCE [LARGE SCALE GENOMIC DNA]</scope>
    <source>
        <strain evidence="2 3">FACHB-130</strain>
    </source>
</reference>
<dbReference type="EMBL" id="JACJTB010000010">
    <property type="protein sequence ID" value="MBD2594850.1"/>
    <property type="molecule type" value="Genomic_DNA"/>
</dbReference>
<gene>
    <name evidence="2" type="ORF">H6G74_10975</name>
</gene>
<sequence>MWEGWEVWEVWEVWEGWEGWEVKRKVATVLKVKRSGAKNEAEEVKKKETREKNIHSKVSQSC</sequence>
<evidence type="ECO:0000313" key="3">
    <source>
        <dbReference type="Proteomes" id="UP000603457"/>
    </source>
</evidence>
<evidence type="ECO:0000313" key="2">
    <source>
        <dbReference type="EMBL" id="MBD2594850.1"/>
    </source>
</evidence>
<keyword evidence="3" id="KW-1185">Reference proteome</keyword>
<feature type="region of interest" description="Disordered" evidence="1">
    <location>
        <begin position="36"/>
        <end position="62"/>
    </location>
</feature>
<name>A0ABR8FWX8_9NOSO</name>
<accession>A0ABR8FWX8</accession>
<dbReference type="Proteomes" id="UP000603457">
    <property type="component" value="Unassembled WGS sequence"/>
</dbReference>
<feature type="non-terminal residue" evidence="2">
    <location>
        <position position="62"/>
    </location>
</feature>
<proteinExistence type="predicted"/>
<protein>
    <submittedName>
        <fullName evidence="2">Uncharacterized protein</fullName>
    </submittedName>
</protein>
<feature type="compositionally biased region" description="Basic and acidic residues" evidence="1">
    <location>
        <begin position="37"/>
        <end position="54"/>
    </location>
</feature>
<evidence type="ECO:0000256" key="1">
    <source>
        <dbReference type="SAM" id="MobiDB-lite"/>
    </source>
</evidence>
<organism evidence="2 3">
    <name type="scientific">Nostoc spongiaeforme FACHB-130</name>
    <dbReference type="NCBI Taxonomy" id="1357510"/>
    <lineage>
        <taxon>Bacteria</taxon>
        <taxon>Bacillati</taxon>
        <taxon>Cyanobacteriota</taxon>
        <taxon>Cyanophyceae</taxon>
        <taxon>Nostocales</taxon>
        <taxon>Nostocaceae</taxon>
        <taxon>Nostoc</taxon>
    </lineage>
</organism>
<comment type="caution">
    <text evidence="2">The sequence shown here is derived from an EMBL/GenBank/DDBJ whole genome shotgun (WGS) entry which is preliminary data.</text>
</comment>